<dbReference type="NCBIfam" id="TIGR04348">
    <property type="entry name" value="selenoneine biosynthesis selenosugar synthase SenB"/>
    <property type="match status" value="1"/>
</dbReference>
<dbReference type="PANTHER" id="PTHR46660">
    <property type="match status" value="1"/>
</dbReference>
<dbReference type="PANTHER" id="PTHR46660:SF2">
    <property type="entry name" value="GLYCOSYLTRANSFERASE 1 DOMAIN-CONTAINING PROTEIN 1"/>
    <property type="match status" value="1"/>
</dbReference>
<dbReference type="InterPro" id="IPR027627">
    <property type="entry name" value="Glycosyltransferase_put"/>
</dbReference>
<reference evidence="2" key="1">
    <citation type="submission" date="2018-05" db="EMBL/GenBank/DDBJ databases">
        <authorList>
            <person name="Lanie J.A."/>
            <person name="Ng W.-L."/>
            <person name="Kazmierczak K.M."/>
            <person name="Andrzejewski T.M."/>
            <person name="Davidsen T.M."/>
            <person name="Wayne K.J."/>
            <person name="Tettelin H."/>
            <person name="Glass J.I."/>
            <person name="Rusch D."/>
            <person name="Podicherti R."/>
            <person name="Tsui H.-C.T."/>
            <person name="Winkler M.E."/>
        </authorList>
    </citation>
    <scope>NUCLEOTIDE SEQUENCE</scope>
</reference>
<evidence type="ECO:0000259" key="1">
    <source>
        <dbReference type="Pfam" id="PF00534"/>
    </source>
</evidence>
<dbReference type="AlphaFoldDB" id="A0A381YST6"/>
<dbReference type="SUPFAM" id="SSF53756">
    <property type="entry name" value="UDP-Glycosyltransferase/glycogen phosphorylase"/>
    <property type="match status" value="1"/>
</dbReference>
<evidence type="ECO:0000313" key="2">
    <source>
        <dbReference type="EMBL" id="SVA79557.1"/>
    </source>
</evidence>
<sequence length="317" mass="35539">MRIIQVTPSGQKSKSGNRTTANRWARIFRNLGHTVLTITDYDGRPADIMVAIHAWRSARTIERFKALYPDQPLVVCLAGTDINQFIHTHPKPTLRSMELADAMVCLHNLVKDTTPISLQSKLHVIYQSAKPLSGPRRLSSRNFKICVVSHLREIKDPMRTALAARALPNQSRIRVTHLGMAHDRNSAARAINEMKQNPRYVWKGEVPGWQVRQELKHSHLMVISSKAEGGANVVSEAVVAGVPIIASEIEGNIGLLGNTYGGYYPVGDTNALRDLMLKTEASREFVERLEAQCHALLPRFTIEQEHESWHKLIAKLT</sequence>
<dbReference type="Gene3D" id="3.40.50.2000">
    <property type="entry name" value="Glycogen Phosphorylase B"/>
    <property type="match status" value="2"/>
</dbReference>
<gene>
    <name evidence="2" type="ORF">METZ01_LOCUS132411</name>
</gene>
<dbReference type="InterPro" id="IPR052622">
    <property type="entry name" value="Glycosyltransferase_G1"/>
</dbReference>
<organism evidence="2">
    <name type="scientific">marine metagenome</name>
    <dbReference type="NCBI Taxonomy" id="408172"/>
    <lineage>
        <taxon>unclassified sequences</taxon>
        <taxon>metagenomes</taxon>
        <taxon>ecological metagenomes</taxon>
    </lineage>
</organism>
<protein>
    <recommendedName>
        <fullName evidence="1">Glycosyl transferase family 1 domain-containing protein</fullName>
    </recommendedName>
</protein>
<proteinExistence type="predicted"/>
<feature type="domain" description="Glycosyl transferase family 1" evidence="1">
    <location>
        <begin position="141"/>
        <end position="289"/>
    </location>
</feature>
<dbReference type="EMBL" id="UINC01018865">
    <property type="protein sequence ID" value="SVA79557.1"/>
    <property type="molecule type" value="Genomic_DNA"/>
</dbReference>
<dbReference type="GO" id="GO:0016757">
    <property type="term" value="F:glycosyltransferase activity"/>
    <property type="evidence" value="ECO:0007669"/>
    <property type="project" value="InterPro"/>
</dbReference>
<name>A0A381YST6_9ZZZZ</name>
<dbReference type="InterPro" id="IPR001296">
    <property type="entry name" value="Glyco_trans_1"/>
</dbReference>
<accession>A0A381YST6</accession>
<dbReference type="Pfam" id="PF00534">
    <property type="entry name" value="Glycos_transf_1"/>
    <property type="match status" value="1"/>
</dbReference>